<dbReference type="AlphaFoldDB" id="A0A6J4LVF3"/>
<feature type="region of interest" description="Disordered" evidence="1">
    <location>
        <begin position="1"/>
        <end position="87"/>
    </location>
</feature>
<feature type="compositionally biased region" description="Gly residues" evidence="1">
    <location>
        <begin position="34"/>
        <end position="43"/>
    </location>
</feature>
<feature type="non-terminal residue" evidence="2">
    <location>
        <position position="87"/>
    </location>
</feature>
<gene>
    <name evidence="2" type="ORF">AVDCRST_MAG68-3044</name>
</gene>
<organism evidence="2">
    <name type="scientific">uncultured Gemmatimonadota bacterium</name>
    <dbReference type="NCBI Taxonomy" id="203437"/>
    <lineage>
        <taxon>Bacteria</taxon>
        <taxon>Pseudomonadati</taxon>
        <taxon>Gemmatimonadota</taxon>
        <taxon>environmental samples</taxon>
    </lineage>
</organism>
<feature type="compositionally biased region" description="Basic and acidic residues" evidence="1">
    <location>
        <begin position="1"/>
        <end position="23"/>
    </location>
</feature>
<sequence>EIDPRAARRDRRRLPAGDADHPRGGRGHPRAGGQRTGVGGPHLRGGALPGLRRDPPLDPEAVEPHRRLHGRGRAPVGDGGACVSRDV</sequence>
<feature type="non-terminal residue" evidence="2">
    <location>
        <position position="1"/>
    </location>
</feature>
<proteinExistence type="predicted"/>
<name>A0A6J4LVF3_9BACT</name>
<dbReference type="EMBL" id="CADCTW010000141">
    <property type="protein sequence ID" value="CAA9341038.1"/>
    <property type="molecule type" value="Genomic_DNA"/>
</dbReference>
<reference evidence="2" key="1">
    <citation type="submission" date="2020-02" db="EMBL/GenBank/DDBJ databases">
        <authorList>
            <person name="Meier V. D."/>
        </authorList>
    </citation>
    <scope>NUCLEOTIDE SEQUENCE</scope>
    <source>
        <strain evidence="2">AVDCRST_MAG68</strain>
    </source>
</reference>
<evidence type="ECO:0000313" key="2">
    <source>
        <dbReference type="EMBL" id="CAA9341038.1"/>
    </source>
</evidence>
<accession>A0A6J4LVF3</accession>
<protein>
    <submittedName>
        <fullName evidence="2">Uncharacterized protein</fullName>
    </submittedName>
</protein>
<evidence type="ECO:0000256" key="1">
    <source>
        <dbReference type="SAM" id="MobiDB-lite"/>
    </source>
</evidence>